<name>A0A545TV98_9GAMM</name>
<evidence type="ECO:0000256" key="1">
    <source>
        <dbReference type="SAM" id="Phobius"/>
    </source>
</evidence>
<protein>
    <submittedName>
        <fullName evidence="2">Uncharacterized protein</fullName>
    </submittedName>
</protein>
<reference evidence="2 3" key="1">
    <citation type="submission" date="2019-06" db="EMBL/GenBank/DDBJ databases">
        <title>Whole genome sequence for Cellvibrionaceae sp. R142.</title>
        <authorList>
            <person name="Wang G."/>
        </authorList>
    </citation>
    <scope>NUCLEOTIDE SEQUENCE [LARGE SCALE GENOMIC DNA]</scope>
    <source>
        <strain evidence="2 3">R142</strain>
    </source>
</reference>
<dbReference type="RefSeq" id="WP_142903795.1">
    <property type="nucleotide sequence ID" value="NZ_ML660091.1"/>
</dbReference>
<dbReference type="EMBL" id="VHSG01000008">
    <property type="protein sequence ID" value="TQV81134.1"/>
    <property type="molecule type" value="Genomic_DNA"/>
</dbReference>
<feature type="transmembrane region" description="Helical" evidence="1">
    <location>
        <begin position="7"/>
        <end position="25"/>
    </location>
</feature>
<organism evidence="2 3">
    <name type="scientific">Exilibacterium tricleocarpae</name>
    <dbReference type="NCBI Taxonomy" id="2591008"/>
    <lineage>
        <taxon>Bacteria</taxon>
        <taxon>Pseudomonadati</taxon>
        <taxon>Pseudomonadota</taxon>
        <taxon>Gammaproteobacteria</taxon>
        <taxon>Cellvibrionales</taxon>
        <taxon>Cellvibrionaceae</taxon>
        <taxon>Exilibacterium</taxon>
    </lineage>
</organism>
<dbReference type="AlphaFoldDB" id="A0A545TV98"/>
<evidence type="ECO:0000313" key="3">
    <source>
        <dbReference type="Proteomes" id="UP000319732"/>
    </source>
</evidence>
<dbReference type="OrthoDB" id="7066721at2"/>
<accession>A0A545TV98</accession>
<gene>
    <name evidence="2" type="ORF">FKG94_08465</name>
</gene>
<dbReference type="Proteomes" id="UP000319732">
    <property type="component" value="Unassembled WGS sequence"/>
</dbReference>
<keyword evidence="3" id="KW-1185">Reference proteome</keyword>
<evidence type="ECO:0000313" key="2">
    <source>
        <dbReference type="EMBL" id="TQV81134.1"/>
    </source>
</evidence>
<keyword evidence="1" id="KW-0472">Membrane</keyword>
<comment type="caution">
    <text evidence="2">The sequence shown here is derived from an EMBL/GenBank/DDBJ whole genome shotgun (WGS) entry which is preliminary data.</text>
</comment>
<sequence>MKTFITYAFLTLLSFMVNFAIYNYSFNTQATPYLHEEQRVDSGILMLKITMPAFLVSSIIFAIIFYMLSKKIMTKKSNQRDT</sequence>
<keyword evidence="1" id="KW-1133">Transmembrane helix</keyword>
<feature type="transmembrane region" description="Helical" evidence="1">
    <location>
        <begin position="45"/>
        <end position="68"/>
    </location>
</feature>
<keyword evidence="1" id="KW-0812">Transmembrane</keyword>
<proteinExistence type="predicted"/>